<feature type="region of interest" description="Disordered" evidence="5">
    <location>
        <begin position="592"/>
        <end position="626"/>
    </location>
</feature>
<dbReference type="InterPro" id="IPR027244">
    <property type="entry name" value="IML1"/>
</dbReference>
<feature type="region of interest" description="Disordered" evidence="5">
    <location>
        <begin position="639"/>
        <end position="660"/>
    </location>
</feature>
<dbReference type="InterPro" id="IPR006195">
    <property type="entry name" value="aa-tRNA-synth_II"/>
</dbReference>
<evidence type="ECO:0000313" key="8">
    <source>
        <dbReference type="EMBL" id="KAF6011166.1"/>
    </source>
</evidence>
<dbReference type="Pfam" id="PF19418">
    <property type="entry name" value="DEPDC5_CTD"/>
    <property type="match status" value="1"/>
</dbReference>
<dbReference type="SMART" id="SM00049">
    <property type="entry name" value="DEP"/>
    <property type="match status" value="1"/>
</dbReference>
<dbReference type="Proteomes" id="UP000568158">
    <property type="component" value="Unassembled WGS sequence"/>
</dbReference>
<dbReference type="GO" id="GO:1904262">
    <property type="term" value="P:negative regulation of TORC1 signaling"/>
    <property type="evidence" value="ECO:0007669"/>
    <property type="project" value="TreeGrafter"/>
</dbReference>
<feature type="region of interest" description="Disordered" evidence="5">
    <location>
        <begin position="1240"/>
        <end position="1261"/>
    </location>
</feature>
<evidence type="ECO:0000256" key="1">
    <source>
        <dbReference type="ARBA" id="ARBA00004148"/>
    </source>
</evidence>
<evidence type="ECO:0000313" key="9">
    <source>
        <dbReference type="Proteomes" id="UP000568158"/>
    </source>
</evidence>
<accession>A0A8H6EUT5</accession>
<organism evidence="8 9">
    <name type="scientific">Dekkera bruxellensis</name>
    <name type="common">Brettanomyces custersii</name>
    <dbReference type="NCBI Taxonomy" id="5007"/>
    <lineage>
        <taxon>Eukaryota</taxon>
        <taxon>Fungi</taxon>
        <taxon>Dikarya</taxon>
        <taxon>Ascomycota</taxon>
        <taxon>Saccharomycotina</taxon>
        <taxon>Pichiomycetes</taxon>
        <taxon>Pichiales</taxon>
        <taxon>Pichiaceae</taxon>
        <taxon>Brettanomyces</taxon>
    </lineage>
</organism>
<evidence type="ECO:0000256" key="3">
    <source>
        <dbReference type="ARBA" id="ARBA00018529"/>
    </source>
</evidence>
<comment type="similarity">
    <text evidence="2">Belongs to the IML1 family.</text>
</comment>
<dbReference type="PANTHER" id="PTHR13179">
    <property type="entry name" value="DEP DOMAIN CONTAINING PROTEIN 5"/>
    <property type="match status" value="1"/>
</dbReference>
<proteinExistence type="inferred from homology"/>
<feature type="region of interest" description="Disordered" evidence="5">
    <location>
        <begin position="693"/>
        <end position="734"/>
    </location>
</feature>
<feature type="region of interest" description="Disordered" evidence="5">
    <location>
        <begin position="1"/>
        <end position="103"/>
    </location>
</feature>
<dbReference type="Pfam" id="PF00610">
    <property type="entry name" value="DEP"/>
    <property type="match status" value="1"/>
</dbReference>
<dbReference type="Gene3D" id="1.10.10.10">
    <property type="entry name" value="Winged helix-like DNA-binding domain superfamily/Winged helix DNA-binding domain"/>
    <property type="match status" value="1"/>
</dbReference>
<evidence type="ECO:0000256" key="4">
    <source>
        <dbReference type="ARBA" id="ARBA00021881"/>
    </source>
</evidence>
<protein>
    <recommendedName>
        <fullName evidence="3">Vacuolar membrane-associated protein IML1</fullName>
    </recommendedName>
    <alternativeName>
        <fullName evidence="4">Vacuolar membrane-associated protein iml1</fullName>
    </alternativeName>
</protein>
<evidence type="ECO:0000256" key="5">
    <source>
        <dbReference type="SAM" id="MobiDB-lite"/>
    </source>
</evidence>
<feature type="compositionally biased region" description="Low complexity" evidence="5">
    <location>
        <begin position="641"/>
        <end position="659"/>
    </location>
</feature>
<feature type="compositionally biased region" description="Basic and acidic residues" evidence="5">
    <location>
        <begin position="593"/>
        <end position="619"/>
    </location>
</feature>
<evidence type="ECO:0000259" key="7">
    <source>
        <dbReference type="PROSITE" id="PS50862"/>
    </source>
</evidence>
<dbReference type="Pfam" id="PF12257">
    <property type="entry name" value="IML1"/>
    <property type="match status" value="1"/>
</dbReference>
<dbReference type="InterPro" id="IPR036388">
    <property type="entry name" value="WH-like_DNA-bd_sf"/>
</dbReference>
<dbReference type="CDD" id="cd04449">
    <property type="entry name" value="DEP_DEPDC5-like"/>
    <property type="match status" value="1"/>
</dbReference>
<feature type="domain" description="Aminoacyl-transfer RNA synthetases class-II family profile" evidence="7">
    <location>
        <begin position="289"/>
        <end position="505"/>
    </location>
</feature>
<gene>
    <name evidence="8" type="ORF">HII12_002760</name>
</gene>
<feature type="domain" description="DEP" evidence="6">
    <location>
        <begin position="1145"/>
        <end position="1220"/>
    </location>
</feature>
<evidence type="ECO:0000259" key="6">
    <source>
        <dbReference type="PROSITE" id="PS50186"/>
    </source>
</evidence>
<dbReference type="InterPro" id="IPR045838">
    <property type="entry name" value="DEPDC5_CTD"/>
</dbReference>
<reference evidence="8 9" key="1">
    <citation type="journal article" date="2020" name="Appl. Microbiol. Biotechnol.">
        <title>Targeted gene deletion in Brettanomyces bruxellensis with an expression-free CRISPR-Cas9 system.</title>
        <authorList>
            <person name="Varela C."/>
            <person name="Bartel C."/>
            <person name="Onetto C."/>
            <person name="Borneman A."/>
        </authorList>
    </citation>
    <scope>NUCLEOTIDE SEQUENCE [LARGE SCALE GENOMIC DNA]</scope>
    <source>
        <strain evidence="8 9">AWRI1613</strain>
    </source>
</reference>
<dbReference type="PROSITE" id="PS50862">
    <property type="entry name" value="AA_TRNA_LIGASE_II"/>
    <property type="match status" value="1"/>
</dbReference>
<dbReference type="SUPFAM" id="SSF46785">
    <property type="entry name" value="Winged helix' DNA-binding domain"/>
    <property type="match status" value="1"/>
</dbReference>
<feature type="compositionally biased region" description="Polar residues" evidence="5">
    <location>
        <begin position="37"/>
        <end position="62"/>
    </location>
</feature>
<dbReference type="InterPro" id="IPR000591">
    <property type="entry name" value="DEP_dom"/>
</dbReference>
<dbReference type="GO" id="GO:0005774">
    <property type="term" value="C:vacuolar membrane"/>
    <property type="evidence" value="ECO:0007669"/>
    <property type="project" value="UniProtKB-SubCell"/>
</dbReference>
<dbReference type="GO" id="GO:0010508">
    <property type="term" value="P:positive regulation of autophagy"/>
    <property type="evidence" value="ECO:0007669"/>
    <property type="project" value="TreeGrafter"/>
</dbReference>
<sequence>MARRPRIQFDLSRSRNRASQRTNEASLIVGRRGTESELVSVTEANTDSQSEQNSQRTRSTRNGPMRIVGGDTESRMASIGRSNEAGKDDTPGESSSRGTPGWARLSVRFHEPGKWSEDVVVDPGVVPGAVEGGVGQLRCEEGSSRQVPARGAGNVGAANATLGNADAGNAGAGNEGAANAASAGIGPKTISVKSGPIQKLLDLKPRSPVVVGPVSREQAEADVVEIYIRDLHVSRGDMWNLAGLLVHGCVYRTQRLSFLQGSIRGDVQRMYRRGKKVFSAYVGESTRVVFRSESARLVVFIQISLEMWHFEESGQQMFYKLVNSLFPKVFKRWKKLGTHHLISIVLFTSVDLDEGRNTRYAAGERPPKRQDYYRVVVDQVSITLWNEIMATLRLEFANFKRDILLGPNRKIDHDHPQQYLIRGNFLPAVKGNLLEAINLGMSLVSDDFRDPDLWQTTNHLIVISPGNGLFDVDHEMLVGTGRMLATVDSTIDVICLSQPPLHVVPLFRYLDSNHKTHHCIPNFMDISFWSDASQSVHQWLPRCKIYELQMMGVMENELTSVSIQDLSLGRYSSAVDAMGGYDSAVFRPAGGADARRAADERHHADARRARTSDAAEPRRTGLRSSLQASLQARLQAKEIPSVQAAAPTTSSATGITTTSKPNISAFSSLLSISKNNQPRSGLPRALEFVKRLISSPGGQDGDGETRVNVHPGHLDASSSHSGDLGPHVNGSSTHLDALNEHTDAFSTHTDTLSTHLDAPSLHSNMHASMHAASRFNAHPLAGVHTRAAKHPQQKKWNAYWTVVQNPSNVTTSELFGLVSYGRWQFVFPPNVRRRIIKWTSLATPAALPVMTPLFPTSEDFNQNFTFRIYDVLPNPGGVNGNTGTSETLMRSMISLRVSLGFQICVGDRVRCVEDQRKPNGDSKMLVEYLEADHYEGSRIYLSLSDEIHRISCDYNGLVNVQVYRRIASGGAASADTDYVGHIRTRYSEVYRPVTVHLSREGARDYNWNRLDQVLAGYSDSGEGPPDGQPQYHRLKFAVIPTNLPENSFKLASESLTPEEIRLEGIRSLVATINRNRLRTPEERRARPKKSEIMPEINFYTGNLFSYLDNQANLEFSGGVRPTQLFHGPAFDKSVSLARLASALQAEGGIKIADRKWHLLMHYHCFTGTDLVSWLIENFQDIDDRQGAVDYGNTLMERGLFRHVKSKHHFLDGHYFYELNVQYLGEGKGEKGQRGNIEQERNIEQEKNEGEQKNTASSTPPKRKVVLSRKVIYNLDPNQVSWQPEIMNVHYDIVHNPEHCFHIRLEWLNTTSKLIEDTVSSWAKHCERYGLELVEVPWDELCTLPLANPLHSTIDIHLALDPWSDHEFACHTSILNENRYFYHLYLLERCHFMLDNRTANLFRDDRFDVVYSWGRPRFKYAQFVHRTGAYIAELRENGNFFLAPNNPHIARVNLSIGQLQGNNNSTVYFDSQGVMLDFRAICSDRTMLRVIFREALAKFERSRDVELALFEDDDEASDTETKGEA</sequence>
<dbReference type="GO" id="GO:0005096">
    <property type="term" value="F:GTPase activator activity"/>
    <property type="evidence" value="ECO:0007669"/>
    <property type="project" value="InterPro"/>
</dbReference>
<comment type="caution">
    <text evidence="8">The sequence shown here is derived from an EMBL/GenBank/DDBJ whole genome shotgun (WGS) entry which is preliminary data.</text>
</comment>
<dbReference type="EMBL" id="JABCYN010000025">
    <property type="protein sequence ID" value="KAF6011166.1"/>
    <property type="molecule type" value="Genomic_DNA"/>
</dbReference>
<dbReference type="GO" id="GO:1990130">
    <property type="term" value="C:GATOR1 complex"/>
    <property type="evidence" value="ECO:0007669"/>
    <property type="project" value="TreeGrafter"/>
</dbReference>
<feature type="compositionally biased region" description="Basic and acidic residues" evidence="5">
    <location>
        <begin position="1240"/>
        <end position="1251"/>
    </location>
</feature>
<name>A0A8H6EUT5_DEKBR</name>
<dbReference type="PROSITE" id="PS50186">
    <property type="entry name" value="DEP"/>
    <property type="match status" value="1"/>
</dbReference>
<dbReference type="PANTHER" id="PTHR13179:SF8">
    <property type="entry name" value="GATOR COMPLEX PROTEIN DEPDC5"/>
    <property type="match status" value="1"/>
</dbReference>
<evidence type="ECO:0000256" key="2">
    <source>
        <dbReference type="ARBA" id="ARBA00005643"/>
    </source>
</evidence>
<dbReference type="GO" id="GO:0035556">
    <property type="term" value="P:intracellular signal transduction"/>
    <property type="evidence" value="ECO:0007669"/>
    <property type="project" value="InterPro"/>
</dbReference>
<comment type="subcellular location">
    <subcellularLocation>
        <location evidence="1">Vacuole membrane</location>
        <topology evidence="1">Peripheral membrane protein</topology>
    </subcellularLocation>
</comment>
<dbReference type="InterPro" id="IPR048255">
    <property type="entry name" value="IML1_N"/>
</dbReference>
<dbReference type="InterPro" id="IPR036390">
    <property type="entry name" value="WH_DNA-bd_sf"/>
</dbReference>